<keyword evidence="1 5" id="KW-0489">Methyltransferase</keyword>
<comment type="subcellular location">
    <subcellularLocation>
        <location evidence="5">Cytoplasm</location>
    </subcellularLocation>
</comment>
<comment type="function">
    <text evidence="5">Specifically methylates the pseudouridine at position 1915 (m3Psi1915) in 23S rRNA.</text>
</comment>
<dbReference type="SUPFAM" id="SSF75217">
    <property type="entry name" value="alpha/beta knot"/>
    <property type="match status" value="1"/>
</dbReference>
<evidence type="ECO:0000256" key="1">
    <source>
        <dbReference type="ARBA" id="ARBA00022603"/>
    </source>
</evidence>
<evidence type="ECO:0000313" key="7">
    <source>
        <dbReference type="Proteomes" id="UP000595564"/>
    </source>
</evidence>
<accession>A0A7R6PM15</accession>
<gene>
    <name evidence="5 6" type="primary">rlmH</name>
    <name evidence="6" type="ORF">TTHT_0438</name>
</gene>
<dbReference type="RefSeq" id="WP_201328372.1">
    <property type="nucleotide sequence ID" value="NZ_AP017470.1"/>
</dbReference>
<feature type="binding site" evidence="5">
    <location>
        <position position="102"/>
    </location>
    <ligand>
        <name>S-adenosyl-L-methionine</name>
        <dbReference type="ChEBI" id="CHEBI:59789"/>
    </ligand>
</feature>
<dbReference type="PANTHER" id="PTHR33603">
    <property type="entry name" value="METHYLTRANSFERASE"/>
    <property type="match status" value="1"/>
</dbReference>
<evidence type="ECO:0000313" key="6">
    <source>
        <dbReference type="EMBL" id="BBB32033.1"/>
    </source>
</evidence>
<dbReference type="PANTHER" id="PTHR33603:SF1">
    <property type="entry name" value="RIBOSOMAL RNA LARGE SUBUNIT METHYLTRANSFERASE H"/>
    <property type="match status" value="1"/>
</dbReference>
<protein>
    <recommendedName>
        <fullName evidence="5">Ribosomal RNA large subunit methyltransferase H</fullName>
        <ecNumber evidence="5">2.1.1.177</ecNumber>
    </recommendedName>
    <alternativeName>
        <fullName evidence="5">23S rRNA (pseudouridine1915-N3)-methyltransferase</fullName>
    </alternativeName>
    <alternativeName>
        <fullName evidence="5">23S rRNA m3Psi1915 methyltransferase</fullName>
    </alternativeName>
    <alternativeName>
        <fullName evidence="5">rRNA (pseudouridine-N3-)-methyltransferase RlmH</fullName>
    </alternativeName>
</protein>
<dbReference type="GO" id="GO:0005737">
    <property type="term" value="C:cytoplasm"/>
    <property type="evidence" value="ECO:0007669"/>
    <property type="project" value="UniProtKB-SubCell"/>
</dbReference>
<dbReference type="InterPro" id="IPR003742">
    <property type="entry name" value="RlmH-like"/>
</dbReference>
<dbReference type="PIRSF" id="PIRSF004505">
    <property type="entry name" value="MT_bac"/>
    <property type="match status" value="1"/>
</dbReference>
<keyword evidence="5" id="KW-0698">rRNA processing</keyword>
<dbReference type="InterPro" id="IPR029028">
    <property type="entry name" value="Alpha/beta_knot_MTases"/>
</dbReference>
<name>A0A7R6PM15_9BACT</name>
<dbReference type="Gene3D" id="3.40.1280.10">
    <property type="match status" value="1"/>
</dbReference>
<comment type="subunit">
    <text evidence="5">Homodimer.</text>
</comment>
<dbReference type="Pfam" id="PF02590">
    <property type="entry name" value="SPOUT_MTase"/>
    <property type="match status" value="1"/>
</dbReference>
<evidence type="ECO:0000256" key="5">
    <source>
        <dbReference type="HAMAP-Rule" id="MF_00658"/>
    </source>
</evidence>
<evidence type="ECO:0000256" key="4">
    <source>
        <dbReference type="ARBA" id="ARBA00038303"/>
    </source>
</evidence>
<dbReference type="HAMAP" id="MF_00658">
    <property type="entry name" value="23SrRNA_methyltr_H"/>
    <property type="match status" value="1"/>
</dbReference>
<keyword evidence="7" id="KW-1185">Reference proteome</keyword>
<dbReference type="InterPro" id="IPR029026">
    <property type="entry name" value="tRNA_m1G_MTases_N"/>
</dbReference>
<dbReference type="EMBL" id="AP017470">
    <property type="protein sequence ID" value="BBB32033.1"/>
    <property type="molecule type" value="Genomic_DNA"/>
</dbReference>
<keyword evidence="3 5" id="KW-0949">S-adenosyl-L-methionine</keyword>
<evidence type="ECO:0000256" key="2">
    <source>
        <dbReference type="ARBA" id="ARBA00022679"/>
    </source>
</evidence>
<keyword evidence="2 5" id="KW-0808">Transferase</keyword>
<dbReference type="EC" id="2.1.1.177" evidence="5"/>
<feature type="binding site" evidence="5">
    <location>
        <position position="70"/>
    </location>
    <ligand>
        <name>S-adenosyl-L-methionine</name>
        <dbReference type="ChEBI" id="CHEBI:59789"/>
    </ligand>
</feature>
<dbReference type="Proteomes" id="UP000595564">
    <property type="component" value="Chromosome"/>
</dbReference>
<proteinExistence type="inferred from homology"/>
<feature type="binding site" evidence="5">
    <location>
        <begin position="121"/>
        <end position="126"/>
    </location>
    <ligand>
        <name>S-adenosyl-L-methionine</name>
        <dbReference type="ChEBI" id="CHEBI:59789"/>
    </ligand>
</feature>
<dbReference type="AlphaFoldDB" id="A0A7R6PM15"/>
<comment type="similarity">
    <text evidence="4 5">Belongs to the RNA methyltransferase RlmH family.</text>
</comment>
<dbReference type="KEGG" id="thyd:TTHT_0438"/>
<reference evidence="6 7" key="1">
    <citation type="journal article" date="2012" name="Extremophiles">
        <title>Thermotomaculum hydrothermale gen. nov., sp. nov., a novel heterotrophic thermophile within the phylum Acidobacteria from a deep-sea hydrothermal vent chimney in the Southern Okinawa Trough.</title>
        <authorList>
            <person name="Izumi H."/>
            <person name="Nunoura T."/>
            <person name="Miyazaki M."/>
            <person name="Mino S."/>
            <person name="Toki T."/>
            <person name="Takai K."/>
            <person name="Sako Y."/>
            <person name="Sawabe T."/>
            <person name="Nakagawa S."/>
        </authorList>
    </citation>
    <scope>NUCLEOTIDE SEQUENCE [LARGE SCALE GENOMIC DNA]</scope>
    <source>
        <strain evidence="6 7">AC55</strain>
    </source>
</reference>
<evidence type="ECO:0000256" key="3">
    <source>
        <dbReference type="ARBA" id="ARBA00022691"/>
    </source>
</evidence>
<dbReference type="GO" id="GO:0070038">
    <property type="term" value="F:rRNA (pseudouridine-N3-)-methyltransferase activity"/>
    <property type="evidence" value="ECO:0007669"/>
    <property type="project" value="UniProtKB-UniRule"/>
</dbReference>
<organism evidence="6 7">
    <name type="scientific">Thermotomaculum hydrothermale</name>
    <dbReference type="NCBI Taxonomy" id="981385"/>
    <lineage>
        <taxon>Bacteria</taxon>
        <taxon>Pseudomonadati</taxon>
        <taxon>Acidobacteriota</taxon>
        <taxon>Holophagae</taxon>
        <taxon>Thermotomaculales</taxon>
        <taxon>Thermotomaculaceae</taxon>
        <taxon>Thermotomaculum</taxon>
    </lineage>
</organism>
<dbReference type="CDD" id="cd18081">
    <property type="entry name" value="RlmH-like"/>
    <property type="match status" value="1"/>
</dbReference>
<keyword evidence="5" id="KW-0963">Cytoplasm</keyword>
<comment type="catalytic activity">
    <reaction evidence="5">
        <text>pseudouridine(1915) in 23S rRNA + S-adenosyl-L-methionine = N(3)-methylpseudouridine(1915) in 23S rRNA + S-adenosyl-L-homocysteine + H(+)</text>
        <dbReference type="Rhea" id="RHEA:42752"/>
        <dbReference type="Rhea" id="RHEA-COMP:10221"/>
        <dbReference type="Rhea" id="RHEA-COMP:10222"/>
        <dbReference type="ChEBI" id="CHEBI:15378"/>
        <dbReference type="ChEBI" id="CHEBI:57856"/>
        <dbReference type="ChEBI" id="CHEBI:59789"/>
        <dbReference type="ChEBI" id="CHEBI:65314"/>
        <dbReference type="ChEBI" id="CHEBI:74486"/>
        <dbReference type="EC" id="2.1.1.177"/>
    </reaction>
</comment>
<sequence length="153" mass="18070">MKIKFIWPGETKESCLSKLESNYIKKISRFIKCEKIVFKSRFNEEKSKQIAFEEGEIEKRCGNLNNLILLTEKGKEMDSFEFAKFLEKKLNFQSDDIVFAVGGENGFSENFFKKGMFLLSLSKMTFTHEFARIILLEQVYRAFTIIKNIKYQR</sequence>